<evidence type="ECO:0000256" key="3">
    <source>
        <dbReference type="ARBA" id="ARBA00022475"/>
    </source>
</evidence>
<keyword evidence="3" id="KW-1003">Cell membrane</keyword>
<dbReference type="RefSeq" id="WP_377048713.1">
    <property type="nucleotide sequence ID" value="NZ_JBHLVZ010000002.1"/>
</dbReference>
<dbReference type="SUPFAM" id="SSF103473">
    <property type="entry name" value="MFS general substrate transporter"/>
    <property type="match status" value="1"/>
</dbReference>
<comment type="caution">
    <text evidence="9">The sequence shown here is derived from an EMBL/GenBank/DDBJ whole genome shotgun (WGS) entry which is preliminary data.</text>
</comment>
<feature type="transmembrane region" description="Helical" evidence="7">
    <location>
        <begin position="123"/>
        <end position="144"/>
    </location>
</feature>
<dbReference type="EMBL" id="JBHLVZ010000002">
    <property type="protein sequence ID" value="MFC0384643.1"/>
    <property type="molecule type" value="Genomic_DNA"/>
</dbReference>
<dbReference type="Proteomes" id="UP001589789">
    <property type="component" value="Unassembled WGS sequence"/>
</dbReference>
<evidence type="ECO:0000259" key="8">
    <source>
        <dbReference type="PROSITE" id="PS50850"/>
    </source>
</evidence>
<dbReference type="InterPro" id="IPR011701">
    <property type="entry name" value="MFS"/>
</dbReference>
<feature type="transmembrane region" description="Helical" evidence="7">
    <location>
        <begin position="66"/>
        <end position="86"/>
    </location>
</feature>
<evidence type="ECO:0000256" key="7">
    <source>
        <dbReference type="SAM" id="Phobius"/>
    </source>
</evidence>
<feature type="transmembrane region" description="Helical" evidence="7">
    <location>
        <begin position="98"/>
        <end position="117"/>
    </location>
</feature>
<feature type="domain" description="Major facilitator superfamily (MFS) profile" evidence="8">
    <location>
        <begin position="32"/>
        <end position="478"/>
    </location>
</feature>
<evidence type="ECO:0000256" key="5">
    <source>
        <dbReference type="ARBA" id="ARBA00022989"/>
    </source>
</evidence>
<evidence type="ECO:0000256" key="4">
    <source>
        <dbReference type="ARBA" id="ARBA00022692"/>
    </source>
</evidence>
<accession>A0ABV6IPS0</accession>
<evidence type="ECO:0000313" key="10">
    <source>
        <dbReference type="Proteomes" id="UP001589789"/>
    </source>
</evidence>
<dbReference type="Pfam" id="PF07690">
    <property type="entry name" value="MFS_1"/>
    <property type="match status" value="1"/>
</dbReference>
<dbReference type="InterPro" id="IPR020846">
    <property type="entry name" value="MFS_dom"/>
</dbReference>
<protein>
    <submittedName>
        <fullName evidence="9">DHA2 family efflux MFS transporter permease subunit</fullName>
    </submittedName>
</protein>
<name>A0ABV6IPS0_9PROT</name>
<reference evidence="9 10" key="1">
    <citation type="submission" date="2024-09" db="EMBL/GenBank/DDBJ databases">
        <authorList>
            <person name="Sun Q."/>
            <person name="Mori K."/>
        </authorList>
    </citation>
    <scope>NUCLEOTIDE SEQUENCE [LARGE SCALE GENOMIC DNA]</scope>
    <source>
        <strain evidence="9 10">CCM 7468</strain>
    </source>
</reference>
<dbReference type="PROSITE" id="PS50850">
    <property type="entry name" value="MFS"/>
    <property type="match status" value="1"/>
</dbReference>
<dbReference type="NCBIfam" id="TIGR00711">
    <property type="entry name" value="efflux_EmrB"/>
    <property type="match status" value="1"/>
</dbReference>
<feature type="transmembrane region" description="Helical" evidence="7">
    <location>
        <begin position="346"/>
        <end position="367"/>
    </location>
</feature>
<keyword evidence="10" id="KW-1185">Reference proteome</keyword>
<feature type="transmembrane region" description="Helical" evidence="7">
    <location>
        <begin position="279"/>
        <end position="306"/>
    </location>
</feature>
<dbReference type="Gene3D" id="1.20.1720.10">
    <property type="entry name" value="Multidrug resistance protein D"/>
    <property type="match status" value="1"/>
</dbReference>
<gene>
    <name evidence="9" type="ORF">ACFFIC_03645</name>
</gene>
<organism evidence="9 10">
    <name type="scientific">Muricoccus vinaceus</name>
    <dbReference type="NCBI Taxonomy" id="424704"/>
    <lineage>
        <taxon>Bacteria</taxon>
        <taxon>Pseudomonadati</taxon>
        <taxon>Pseudomonadota</taxon>
        <taxon>Alphaproteobacteria</taxon>
        <taxon>Acetobacterales</taxon>
        <taxon>Roseomonadaceae</taxon>
        <taxon>Muricoccus</taxon>
    </lineage>
</organism>
<keyword evidence="4 7" id="KW-0812">Transmembrane</keyword>
<keyword evidence="5 7" id="KW-1133">Transmembrane helix</keyword>
<feature type="transmembrane region" description="Helical" evidence="7">
    <location>
        <begin position="312"/>
        <end position="334"/>
    </location>
</feature>
<feature type="transmembrane region" description="Helical" evidence="7">
    <location>
        <begin position="247"/>
        <end position="267"/>
    </location>
</feature>
<dbReference type="InterPro" id="IPR036259">
    <property type="entry name" value="MFS_trans_sf"/>
</dbReference>
<comment type="subcellular location">
    <subcellularLocation>
        <location evidence="1">Cell membrane</location>
        <topology evidence="1">Multi-pass membrane protein</topology>
    </subcellularLocation>
</comment>
<feature type="transmembrane region" description="Helical" evidence="7">
    <location>
        <begin position="217"/>
        <end position="235"/>
    </location>
</feature>
<evidence type="ECO:0000313" key="9">
    <source>
        <dbReference type="EMBL" id="MFC0384643.1"/>
    </source>
</evidence>
<feature type="transmembrane region" description="Helical" evidence="7">
    <location>
        <begin position="186"/>
        <end position="205"/>
    </location>
</feature>
<dbReference type="PANTHER" id="PTHR42718:SF46">
    <property type="entry name" value="BLR6921 PROTEIN"/>
    <property type="match status" value="1"/>
</dbReference>
<sequence length="489" mass="50045">MAVSGLDAAEGVAGASAAQVADPGPPRSSRLVALIVASALLMQNLDSSVIATALPTMARELGTEPLHLSAAITSYLVALTVFIPVSGWVADRFGAKRVFMVAIGVFAFASMLCGLSRGLGELVAARVLQGMGGAMMVPVARLLLMRRIRPEEMVRATTWLSMPGLMGPILGPPLGGLLTDTVSWRAVFWINLPIAAVGLLMVWRFVPASDEARPPRLDLVGVTLIGAALASLMFGAETVGRGVVPEWLPVLGFALGAALGWAAVRWARRAPHPALDLGLFSVPTFALGVGAGSLFRVGAGAAPFLLPLFLQLGFGASATVSGLVTLATALGAFLMKPMTTAALRRFGFRDVLTWNAVVVAVTLGACAAFNPSWPLWAVFLVLAAGGLARSLQFTSSNALSYVDVPSGKLSAATSIAGTAQQLSMALGVTWGASWLAASAAIAGRAEPAVPDFAIAFLGAALPTLLAAPLAARLAPDAGATASGHGRARG</sequence>
<dbReference type="InterPro" id="IPR004638">
    <property type="entry name" value="EmrB-like"/>
</dbReference>
<proteinExistence type="predicted"/>
<evidence type="ECO:0000256" key="6">
    <source>
        <dbReference type="ARBA" id="ARBA00023136"/>
    </source>
</evidence>
<dbReference type="Gene3D" id="1.20.1250.20">
    <property type="entry name" value="MFS general substrate transporter like domains"/>
    <property type="match status" value="1"/>
</dbReference>
<dbReference type="PANTHER" id="PTHR42718">
    <property type="entry name" value="MAJOR FACILITATOR SUPERFAMILY MULTIDRUG TRANSPORTER MFSC"/>
    <property type="match status" value="1"/>
</dbReference>
<keyword evidence="6 7" id="KW-0472">Membrane</keyword>
<feature type="transmembrane region" description="Helical" evidence="7">
    <location>
        <begin position="156"/>
        <end position="174"/>
    </location>
</feature>
<keyword evidence="2" id="KW-0813">Transport</keyword>
<evidence type="ECO:0000256" key="2">
    <source>
        <dbReference type="ARBA" id="ARBA00022448"/>
    </source>
</evidence>
<feature type="transmembrane region" description="Helical" evidence="7">
    <location>
        <begin position="31"/>
        <end position="54"/>
    </location>
</feature>
<evidence type="ECO:0000256" key="1">
    <source>
        <dbReference type="ARBA" id="ARBA00004651"/>
    </source>
</evidence>